<dbReference type="AlphaFoldDB" id="A0A8H6W046"/>
<feature type="region of interest" description="Disordered" evidence="1">
    <location>
        <begin position="592"/>
        <end position="612"/>
    </location>
</feature>
<dbReference type="Proteomes" id="UP000613580">
    <property type="component" value="Unassembled WGS sequence"/>
</dbReference>
<feature type="chain" id="PRO_5034137137" description="Peptidase A1 domain-containing protein" evidence="3">
    <location>
        <begin position="18"/>
        <end position="612"/>
    </location>
</feature>
<dbReference type="EMBL" id="JACAZE010000016">
    <property type="protein sequence ID" value="KAF7296688.1"/>
    <property type="molecule type" value="Genomic_DNA"/>
</dbReference>
<comment type="caution">
    <text evidence="4">The sequence shown here is derived from an EMBL/GenBank/DDBJ whole genome shotgun (WGS) entry which is preliminary data.</text>
</comment>
<evidence type="ECO:0008006" key="6">
    <source>
        <dbReference type="Google" id="ProtNLM"/>
    </source>
</evidence>
<evidence type="ECO:0000256" key="2">
    <source>
        <dbReference type="SAM" id="Phobius"/>
    </source>
</evidence>
<feature type="signal peptide" evidence="3">
    <location>
        <begin position="1"/>
        <end position="17"/>
    </location>
</feature>
<evidence type="ECO:0000313" key="5">
    <source>
        <dbReference type="Proteomes" id="UP000613580"/>
    </source>
</evidence>
<evidence type="ECO:0000256" key="3">
    <source>
        <dbReference type="SAM" id="SignalP"/>
    </source>
</evidence>
<organism evidence="4 5">
    <name type="scientific">Mycena chlorophos</name>
    <name type="common">Agaric fungus</name>
    <name type="synonym">Agaricus chlorophos</name>
    <dbReference type="NCBI Taxonomy" id="658473"/>
    <lineage>
        <taxon>Eukaryota</taxon>
        <taxon>Fungi</taxon>
        <taxon>Dikarya</taxon>
        <taxon>Basidiomycota</taxon>
        <taxon>Agaricomycotina</taxon>
        <taxon>Agaricomycetes</taxon>
        <taxon>Agaricomycetidae</taxon>
        <taxon>Agaricales</taxon>
        <taxon>Marasmiineae</taxon>
        <taxon>Mycenaceae</taxon>
        <taxon>Mycena</taxon>
    </lineage>
</organism>
<sequence>MRLLLVTSLLLSSRVYLGPHHLCRRCWPSGVPLVLSSRTPTRPPSSSSYTDAMSDPVTVVVGDVNFLSHSLEQSEPGGWYPSSTNGFASWYPSRFNDSMFVPDPSPLRKGIGWVLQFHGLSISLFGVTPPNLPAYNQTIAISNPISPASNGSLLSTYTSYEYPSPAFGGQILTTGRALAGRFMQLGLSGFRGLALDYALIEVGNDTNLVGHTILVDETSEEIAWTAGWSKKGAKAYGSALQVQCQLPALPYNASDLSLTNFVATMTPHGNTTHVSANVGDKMGFSFAGSSISLYGVTPGPASDQSWQLTMRFSIDGTHNTTTTFTASSLPSPPVVAPHFLYFTAPEGALDAGNHTLIASITEVVNSASTKPQAQIDYLVYAPTFATVKDKPSFDLPDVHSGNGNGTSQSAGGGVNKGAIAGGIVTGVVLLVLLVFGALWLRRRQRRRLVEAPMEPYNLTDERFLVQPYPSVHATDPGSGDMASRSCASMKSKFGPSSGTGPSKPSSSSNAPMPMVIPSQKSRLYRAKRQSPPAPAKKQSLAEEIDWLHRHAVNIQSSSPAASASVLEPNTALEARMQELQNQMVLLTEEMRSQEMNLVPPPQYDSLELRTPK</sequence>
<keyword evidence="2" id="KW-0812">Transmembrane</keyword>
<feature type="transmembrane region" description="Helical" evidence="2">
    <location>
        <begin position="418"/>
        <end position="440"/>
    </location>
</feature>
<keyword evidence="2" id="KW-1133">Transmembrane helix</keyword>
<feature type="compositionally biased region" description="Low complexity" evidence="1">
    <location>
        <begin position="490"/>
        <end position="508"/>
    </location>
</feature>
<reference evidence="4" key="1">
    <citation type="submission" date="2020-05" db="EMBL/GenBank/DDBJ databases">
        <title>Mycena genomes resolve the evolution of fungal bioluminescence.</title>
        <authorList>
            <person name="Tsai I.J."/>
        </authorList>
    </citation>
    <scope>NUCLEOTIDE SEQUENCE</scope>
    <source>
        <strain evidence="4">110903Hualien_Pintung</strain>
    </source>
</reference>
<keyword evidence="3" id="KW-0732">Signal</keyword>
<dbReference type="OrthoDB" id="2756615at2759"/>
<evidence type="ECO:0000256" key="1">
    <source>
        <dbReference type="SAM" id="MobiDB-lite"/>
    </source>
</evidence>
<protein>
    <recommendedName>
        <fullName evidence="6">Peptidase A1 domain-containing protein</fullName>
    </recommendedName>
</protein>
<accession>A0A8H6W046</accession>
<dbReference type="Gene3D" id="2.60.120.260">
    <property type="entry name" value="Galactose-binding domain-like"/>
    <property type="match status" value="1"/>
</dbReference>
<gene>
    <name evidence="4" type="ORF">HMN09_01077600</name>
</gene>
<name>A0A8H6W046_MYCCL</name>
<feature type="region of interest" description="Disordered" evidence="1">
    <location>
        <begin position="469"/>
        <end position="514"/>
    </location>
</feature>
<evidence type="ECO:0000313" key="4">
    <source>
        <dbReference type="EMBL" id="KAF7296688.1"/>
    </source>
</evidence>
<keyword evidence="5" id="KW-1185">Reference proteome</keyword>
<proteinExistence type="predicted"/>
<keyword evidence="2" id="KW-0472">Membrane</keyword>